<dbReference type="AlphaFoldDB" id="A0A5B6WGL1"/>
<dbReference type="InterPro" id="IPR043502">
    <property type="entry name" value="DNA/RNA_pol_sf"/>
</dbReference>
<dbReference type="Pfam" id="PF17919">
    <property type="entry name" value="RT_RNaseH_2"/>
    <property type="match status" value="1"/>
</dbReference>
<name>A0A5B6WGL1_9ROSI</name>
<feature type="domain" description="Reverse transcriptase/retrotransposon-derived protein RNase H-like" evidence="1">
    <location>
        <begin position="3"/>
        <end position="60"/>
    </location>
</feature>
<comment type="caution">
    <text evidence="2">The sequence shown here is derived from an EMBL/GenBank/DDBJ whole genome shotgun (WGS) entry which is preliminary data.</text>
</comment>
<evidence type="ECO:0000313" key="3">
    <source>
        <dbReference type="Proteomes" id="UP000325315"/>
    </source>
</evidence>
<dbReference type="InterPro" id="IPR041577">
    <property type="entry name" value="RT_RNaseH_2"/>
</dbReference>
<accession>A0A5B6WGL1</accession>
<proteinExistence type="predicted"/>
<evidence type="ECO:0000259" key="1">
    <source>
        <dbReference type="Pfam" id="PF17919"/>
    </source>
</evidence>
<keyword evidence="3" id="KW-1185">Reference proteome</keyword>
<gene>
    <name evidence="2" type="ORF">EPI10_020458</name>
</gene>
<sequence length="122" mass="13701">MGKQKASFEKLKAMLTQALMLIQPKPRKMYVVYNDAFYTGLRCVLMQGGKVVAYASRQLKLSLVDDGGLQVELQVKPTLVNKIKAKQPLDVKDDKTKDLGFNVNGILCFQGRYCVSNDKDLK</sequence>
<organism evidence="2 3">
    <name type="scientific">Gossypium australe</name>
    <dbReference type="NCBI Taxonomy" id="47621"/>
    <lineage>
        <taxon>Eukaryota</taxon>
        <taxon>Viridiplantae</taxon>
        <taxon>Streptophyta</taxon>
        <taxon>Embryophyta</taxon>
        <taxon>Tracheophyta</taxon>
        <taxon>Spermatophyta</taxon>
        <taxon>Magnoliopsida</taxon>
        <taxon>eudicotyledons</taxon>
        <taxon>Gunneridae</taxon>
        <taxon>Pentapetalae</taxon>
        <taxon>rosids</taxon>
        <taxon>malvids</taxon>
        <taxon>Malvales</taxon>
        <taxon>Malvaceae</taxon>
        <taxon>Malvoideae</taxon>
        <taxon>Gossypium</taxon>
    </lineage>
</organism>
<dbReference type="EMBL" id="SMMG02000003">
    <property type="protein sequence ID" value="KAA3479992.1"/>
    <property type="molecule type" value="Genomic_DNA"/>
</dbReference>
<dbReference type="Proteomes" id="UP000325315">
    <property type="component" value="Unassembled WGS sequence"/>
</dbReference>
<dbReference type="SUPFAM" id="SSF56672">
    <property type="entry name" value="DNA/RNA polymerases"/>
    <property type="match status" value="1"/>
</dbReference>
<reference evidence="3" key="1">
    <citation type="journal article" date="2019" name="Plant Biotechnol. J.">
        <title>Genome sequencing of the Australian wild diploid species Gossypium australe highlights disease resistance and delayed gland morphogenesis.</title>
        <authorList>
            <person name="Cai Y."/>
            <person name="Cai X."/>
            <person name="Wang Q."/>
            <person name="Wang P."/>
            <person name="Zhang Y."/>
            <person name="Cai C."/>
            <person name="Xu Y."/>
            <person name="Wang K."/>
            <person name="Zhou Z."/>
            <person name="Wang C."/>
            <person name="Geng S."/>
            <person name="Li B."/>
            <person name="Dong Q."/>
            <person name="Hou Y."/>
            <person name="Wang H."/>
            <person name="Ai P."/>
            <person name="Liu Z."/>
            <person name="Yi F."/>
            <person name="Sun M."/>
            <person name="An G."/>
            <person name="Cheng J."/>
            <person name="Zhang Y."/>
            <person name="Shi Q."/>
            <person name="Xie Y."/>
            <person name="Shi X."/>
            <person name="Chang Y."/>
            <person name="Huang F."/>
            <person name="Chen Y."/>
            <person name="Hong S."/>
            <person name="Mi L."/>
            <person name="Sun Q."/>
            <person name="Zhang L."/>
            <person name="Zhou B."/>
            <person name="Peng R."/>
            <person name="Zhang X."/>
            <person name="Liu F."/>
        </authorList>
    </citation>
    <scope>NUCLEOTIDE SEQUENCE [LARGE SCALE GENOMIC DNA]</scope>
    <source>
        <strain evidence="3">cv. PA1801</strain>
    </source>
</reference>
<dbReference type="OrthoDB" id="111931at2759"/>
<protein>
    <submittedName>
        <fullName evidence="2">Retrotransposable element Tf2</fullName>
    </submittedName>
</protein>
<evidence type="ECO:0000313" key="2">
    <source>
        <dbReference type="EMBL" id="KAA3479992.1"/>
    </source>
</evidence>